<evidence type="ECO:0000256" key="6">
    <source>
        <dbReference type="SAM" id="MobiDB-lite"/>
    </source>
</evidence>
<dbReference type="PANTHER" id="PTHR11584">
    <property type="entry name" value="SERINE/THREONINE PROTEIN KINASE"/>
    <property type="match status" value="1"/>
</dbReference>
<evidence type="ECO:0000259" key="7">
    <source>
        <dbReference type="PROSITE" id="PS50011"/>
    </source>
</evidence>
<dbReference type="PROSITE" id="PS00108">
    <property type="entry name" value="PROTEIN_KINASE_ST"/>
    <property type="match status" value="1"/>
</dbReference>
<feature type="region of interest" description="Disordered" evidence="6">
    <location>
        <begin position="237"/>
        <end position="382"/>
    </location>
</feature>
<keyword evidence="4 8" id="KW-0418">Kinase</keyword>
<dbReference type="CDD" id="cd06606">
    <property type="entry name" value="STKc_MAPKKK"/>
    <property type="match status" value="1"/>
</dbReference>
<feature type="compositionally biased region" description="Pro residues" evidence="6">
    <location>
        <begin position="261"/>
        <end position="277"/>
    </location>
</feature>
<feature type="compositionally biased region" description="Low complexity" evidence="6">
    <location>
        <begin position="209"/>
        <end position="221"/>
    </location>
</feature>
<feature type="compositionally biased region" description="Polar residues" evidence="6">
    <location>
        <begin position="166"/>
        <end position="179"/>
    </location>
</feature>
<evidence type="ECO:0000313" key="9">
    <source>
        <dbReference type="Proteomes" id="UP000241890"/>
    </source>
</evidence>
<dbReference type="Proteomes" id="UP000241890">
    <property type="component" value="Unassembled WGS sequence"/>
</dbReference>
<dbReference type="SUPFAM" id="SSF56112">
    <property type="entry name" value="Protein kinase-like (PK-like)"/>
    <property type="match status" value="1"/>
</dbReference>
<keyword evidence="2" id="KW-0808">Transferase</keyword>
<dbReference type="InterPro" id="IPR011009">
    <property type="entry name" value="Kinase-like_dom_sf"/>
</dbReference>
<dbReference type="InterPro" id="IPR001245">
    <property type="entry name" value="Ser-Thr/Tyr_kinase_cat_dom"/>
</dbReference>
<dbReference type="PRINTS" id="PR00109">
    <property type="entry name" value="TYRKINASE"/>
</dbReference>
<feature type="compositionally biased region" description="Basic and acidic residues" evidence="6">
    <location>
        <begin position="453"/>
        <end position="462"/>
    </location>
</feature>
<evidence type="ECO:0000256" key="4">
    <source>
        <dbReference type="ARBA" id="ARBA00022777"/>
    </source>
</evidence>
<dbReference type="PROSITE" id="PS50011">
    <property type="entry name" value="PROTEIN_KINASE_DOM"/>
    <property type="match status" value="1"/>
</dbReference>
<keyword evidence="1" id="KW-0723">Serine/threonine-protein kinase</keyword>
<organism evidence="8 9">
    <name type="scientific">Hondaea fermentalgiana</name>
    <dbReference type="NCBI Taxonomy" id="2315210"/>
    <lineage>
        <taxon>Eukaryota</taxon>
        <taxon>Sar</taxon>
        <taxon>Stramenopiles</taxon>
        <taxon>Bigyra</taxon>
        <taxon>Labyrinthulomycetes</taxon>
        <taxon>Thraustochytrida</taxon>
        <taxon>Thraustochytriidae</taxon>
        <taxon>Hondaea</taxon>
    </lineage>
</organism>
<dbReference type="InterPro" id="IPR000719">
    <property type="entry name" value="Prot_kinase_dom"/>
</dbReference>
<keyword evidence="9" id="KW-1185">Reference proteome</keyword>
<feature type="region of interest" description="Disordered" evidence="6">
    <location>
        <begin position="1"/>
        <end position="221"/>
    </location>
</feature>
<dbReference type="PANTHER" id="PTHR11584:SF369">
    <property type="entry name" value="MITOGEN-ACTIVATED PROTEIN KINASE KINASE KINASE 19-RELATED"/>
    <property type="match status" value="1"/>
</dbReference>
<dbReference type="Gene3D" id="1.10.510.10">
    <property type="entry name" value="Transferase(Phosphotransferase) domain 1"/>
    <property type="match status" value="1"/>
</dbReference>
<protein>
    <submittedName>
        <fullName evidence="8">Mitogen-activated protein kinase kinase kinase 2</fullName>
    </submittedName>
</protein>
<dbReference type="EMBL" id="BEYU01000081">
    <property type="protein sequence ID" value="GBG30666.1"/>
    <property type="molecule type" value="Genomic_DNA"/>
</dbReference>
<dbReference type="InterPro" id="IPR008271">
    <property type="entry name" value="Ser/Thr_kinase_AS"/>
</dbReference>
<keyword evidence="5" id="KW-0067">ATP-binding</keyword>
<evidence type="ECO:0000256" key="5">
    <source>
        <dbReference type="ARBA" id="ARBA00022840"/>
    </source>
</evidence>
<dbReference type="GO" id="GO:0005524">
    <property type="term" value="F:ATP binding"/>
    <property type="evidence" value="ECO:0007669"/>
    <property type="project" value="UniProtKB-KW"/>
</dbReference>
<name>A0A2R5GIE4_9STRA</name>
<feature type="domain" description="Protein kinase" evidence="7">
    <location>
        <begin position="560"/>
        <end position="820"/>
    </location>
</feature>
<evidence type="ECO:0000256" key="1">
    <source>
        <dbReference type="ARBA" id="ARBA00022527"/>
    </source>
</evidence>
<evidence type="ECO:0000256" key="2">
    <source>
        <dbReference type="ARBA" id="ARBA00022679"/>
    </source>
</evidence>
<evidence type="ECO:0000256" key="3">
    <source>
        <dbReference type="ARBA" id="ARBA00022741"/>
    </source>
</evidence>
<feature type="region of interest" description="Disordered" evidence="6">
    <location>
        <begin position="404"/>
        <end position="524"/>
    </location>
</feature>
<dbReference type="GO" id="GO:0004674">
    <property type="term" value="F:protein serine/threonine kinase activity"/>
    <property type="evidence" value="ECO:0007669"/>
    <property type="project" value="UniProtKB-KW"/>
</dbReference>
<gene>
    <name evidence="8" type="ORF">FCC1311_068862</name>
</gene>
<dbReference type="SMART" id="SM00220">
    <property type="entry name" value="S_TKc"/>
    <property type="match status" value="1"/>
</dbReference>
<reference evidence="8 9" key="1">
    <citation type="submission" date="2017-12" db="EMBL/GenBank/DDBJ databases">
        <title>Sequencing, de novo assembly and annotation of complete genome of a new Thraustochytrid species, strain FCC1311.</title>
        <authorList>
            <person name="Sedici K."/>
            <person name="Godart F."/>
            <person name="Aiese Cigliano R."/>
            <person name="Sanseverino W."/>
            <person name="Barakat M."/>
            <person name="Ortet P."/>
            <person name="Marechal E."/>
            <person name="Cagnac O."/>
            <person name="Amato A."/>
        </authorList>
    </citation>
    <scope>NUCLEOTIDE SEQUENCE [LARGE SCALE GENOMIC DNA]</scope>
</reference>
<feature type="compositionally biased region" description="Basic and acidic residues" evidence="6">
    <location>
        <begin position="358"/>
        <end position="367"/>
    </location>
</feature>
<dbReference type="OrthoDB" id="266718at2759"/>
<evidence type="ECO:0000313" key="8">
    <source>
        <dbReference type="EMBL" id="GBG30666.1"/>
    </source>
</evidence>
<comment type="caution">
    <text evidence="8">The sequence shown here is derived from an EMBL/GenBank/DDBJ whole genome shotgun (WGS) entry which is preliminary data.</text>
</comment>
<dbReference type="AlphaFoldDB" id="A0A2R5GIE4"/>
<sequence>MEGIMMAMPAQQEAGTPRPRPTDAQRQAGEQQQQQQQQQARRGARTKLVRAFRSEGATLEGRRSEEEVEEEEEALANRANKNSNLEKNPRWHNKNNNNKWPEVDADTDDGERGKSNNDSNQEEDAQVNPFSTGQALRKSKSDLQRRGSAMSHGEILEQYQLGQLPPQMQRNLVRPSQSDLGLMLESRVSTGSDTDEPSVAGFDSSLHLGSPSSGASYESGSTFFMSPRTPKNYLGFEIPSRGNLRRSNSADEIPEMQPSFPNSPQPHCPLPPQPPSKASPHKFNEAPGGMYRTGGGNGARRRLSRSPRHQRNITVSLLPEHNMTDMENLQRMSNYLPGAPSNNNNNNNNATRMPRRNSRLDAERSKSDLALAQASGRPIGGARLNSHRKRVVRPHLTAIKPVDETAEIHNPDSPASSATVIAPHGVSPVSGRFVRPHQRPDRLGRNYTQQGERQPRDRRHTDSVLPVPRYTPLSPDHPSVSRGRLAPRPALKTTIGVPTSTRYSPRDHSPRPVHPTLPSSTSYLPRRDSIASHASTSCSSSNSGGAGMHSIMDIDFDSVVINEIPFGKGSFGSVHRALDKRSGTLYAVKRLRTDVSDDVKRQHEEEVVVMRRLEHENIVQYVATRFVEQKTTLEIFLEYVPGGSLSSVIKEFGALSVDLTRKYTYQMLLGIQYLHSMNVIHRDIKGANVLVTLDGTCKLADFGCSRILSEMGTADRDETLRRIRGSVPWMAPEVVKETAYNLPADIWSLAATVLEMSSGSRPWPGVDQPIAAIFKIASSPNGPPIPDAVPLQVRAVLDLCFQKDPDARPSALDLLNHDFFFQID</sequence>
<proteinExistence type="predicted"/>
<feature type="compositionally biased region" description="Low complexity" evidence="6">
    <location>
        <begin position="24"/>
        <end position="41"/>
    </location>
</feature>
<dbReference type="InParanoid" id="A0A2R5GIE4"/>
<dbReference type="Pfam" id="PF00069">
    <property type="entry name" value="Pkinase"/>
    <property type="match status" value="1"/>
</dbReference>
<keyword evidence="3" id="KW-0547">Nucleotide-binding</keyword>
<accession>A0A2R5GIE4</accession>
<feature type="compositionally biased region" description="Basic residues" evidence="6">
    <location>
        <begin position="299"/>
        <end position="311"/>
    </location>
</feature>